<evidence type="ECO:0000313" key="4">
    <source>
        <dbReference type="EMBL" id="EED96361.1"/>
    </source>
</evidence>
<dbReference type="GeneID" id="7445265"/>
<dbReference type="InParanoid" id="B8BQG9"/>
<dbReference type="eggNOG" id="ENOG502RWF4">
    <property type="taxonomic scope" value="Eukaryota"/>
</dbReference>
<proteinExistence type="predicted"/>
<reference evidence="4 5" key="1">
    <citation type="journal article" date="2004" name="Science">
        <title>The genome of the diatom Thalassiosira pseudonana: ecology, evolution, and metabolism.</title>
        <authorList>
            <person name="Armbrust E.V."/>
            <person name="Berges J.A."/>
            <person name="Bowler C."/>
            <person name="Green B.R."/>
            <person name="Martinez D."/>
            <person name="Putnam N.H."/>
            <person name="Zhou S."/>
            <person name="Allen A.E."/>
            <person name="Apt K.E."/>
            <person name="Bechner M."/>
            <person name="Brzezinski M.A."/>
            <person name="Chaal B.K."/>
            <person name="Chiovitti A."/>
            <person name="Davis A.K."/>
            <person name="Demarest M.S."/>
            <person name="Detter J.C."/>
            <person name="Glavina T."/>
            <person name="Goodstein D."/>
            <person name="Hadi M.Z."/>
            <person name="Hellsten U."/>
            <person name="Hildebrand M."/>
            <person name="Jenkins B.D."/>
            <person name="Jurka J."/>
            <person name="Kapitonov V.V."/>
            <person name="Kroger N."/>
            <person name="Lau W.W."/>
            <person name="Lane T.W."/>
            <person name="Larimer F.W."/>
            <person name="Lippmeier J.C."/>
            <person name="Lucas S."/>
            <person name="Medina M."/>
            <person name="Montsant A."/>
            <person name="Obornik M."/>
            <person name="Parker M.S."/>
            <person name="Palenik B."/>
            <person name="Pazour G.J."/>
            <person name="Richardson P.M."/>
            <person name="Rynearson T.A."/>
            <person name="Saito M.A."/>
            <person name="Schwartz D.C."/>
            <person name="Thamatrakoln K."/>
            <person name="Valentin K."/>
            <person name="Vardi A."/>
            <person name="Wilkerson F.P."/>
            <person name="Rokhsar D.S."/>
        </authorList>
    </citation>
    <scope>NUCLEOTIDE SEQUENCE [LARGE SCALE GENOMIC DNA]</scope>
    <source>
        <strain evidence="4 5">CCMP1335</strain>
    </source>
</reference>
<feature type="region of interest" description="Disordered" evidence="2">
    <location>
        <begin position="40"/>
        <end position="84"/>
    </location>
</feature>
<feature type="chain" id="PRO_5002865791" description="F-box domain-containing protein" evidence="3">
    <location>
        <begin position="23"/>
        <end position="942"/>
    </location>
</feature>
<evidence type="ECO:0000313" key="5">
    <source>
        <dbReference type="Proteomes" id="UP000001449"/>
    </source>
</evidence>
<dbReference type="STRING" id="35128.B8BQG9"/>
<dbReference type="RefSeq" id="XP_002286720.1">
    <property type="nucleotide sequence ID" value="XM_002286684.1"/>
</dbReference>
<dbReference type="CDD" id="cd09917">
    <property type="entry name" value="F-box_SF"/>
    <property type="match status" value="1"/>
</dbReference>
<feature type="compositionally biased region" description="Low complexity" evidence="2">
    <location>
        <begin position="642"/>
        <end position="665"/>
    </location>
</feature>
<feature type="signal peptide" evidence="3">
    <location>
        <begin position="1"/>
        <end position="22"/>
    </location>
</feature>
<dbReference type="OMA" id="SNTISCE"/>
<evidence type="ECO:0000256" key="1">
    <source>
        <dbReference type="SAM" id="Coils"/>
    </source>
</evidence>
<sequence length="942" mass="102667">MKSPRFFVPACLLFLLISLTNAFTLPSSHNKPRQSALYSGAGFAKSNSDGDDASTSQTSGSEQHQPPPKKKKGDSIRSATGIRPSLHPTTINCIAEALLMRSKQLGKNDVAIDTANAQVEPIQVAITAGGIAMSLIEQRSTAAEKDDTTDVFTTEESHAISGRVVGVVMRMRELESTLIGKVNTAKWPRKYGEEESFGCLKKECKYVEENKDLASSTSEDLEKQLAETIKTNPLFRMNRAECLLALFLATVEQPKLELLGERVAGGSKVDFIDADRLEHDTISSTTGATSPSSTPAISKESASHRATYLPVSKSLTLTQIEQRLTKLRLPTNTMDHLLTQAAADLQSRSEVESALNSILHDVETAHTLEQSLHQHNALHLAQTKLAALQLRYDEREALWEMERQEKERLGVILMEEIVKLSERGVREEREREKLEMKLRRRTLADKREEESAKAVADVVDVEEEAATTENVAAAEAVVQDVVVVASGTTSDVSLNVGEKELAKEYSTTATVENTKLETFDIPNNIISTQEIITEEPSSEATAQSNTLLPHDLDETSLMNIFAFLDPLDVMNFAQTNKAMFSKIDVLFGMGGGSGSSDEEVGGDDEVKTATMSAITTPVEPLVSQPPTQQPTIAAVPMATEQTSTSSSSSTVNPTSTTGTTPKTSPKLFAMASPSIPALGSSAVGAAAANPFSQMLSRFGGAVDSASSVTSTITAQTHTTPVASSAAPAPTVDTEVKLNAAMASSMASKLTPAELSIILRMREKLQKCESDAERWRLEKEDVVANLASVEAVKEFLVTRVRDTEKVVQQQKDEMKEVNRKNLADQEVIVFLDERVKKLESTVDEMKSKDASTRKEASDMATKSEKKVRVLSDMLRFEREQMAANEQEWKMAKKVLVKEVKSCRARIVALEAELQGCSQQNAQLKEGLMALSPALSPGKHFKFR</sequence>
<keyword evidence="1" id="KW-0175">Coiled coil</keyword>
<accession>B8BQG9</accession>
<evidence type="ECO:0000256" key="3">
    <source>
        <dbReference type="SAM" id="SignalP"/>
    </source>
</evidence>
<dbReference type="Proteomes" id="UP000001449">
    <property type="component" value="Chromosome 1"/>
</dbReference>
<feature type="region of interest" description="Disordered" evidence="2">
    <location>
        <begin position="282"/>
        <end position="303"/>
    </location>
</feature>
<feature type="region of interest" description="Disordered" evidence="2">
    <location>
        <begin position="636"/>
        <end position="666"/>
    </location>
</feature>
<feature type="coiled-coil region" evidence="1">
    <location>
        <begin position="757"/>
        <end position="847"/>
    </location>
</feature>
<organism evidence="4 5">
    <name type="scientific">Thalassiosira pseudonana</name>
    <name type="common">Marine diatom</name>
    <name type="synonym">Cyclotella nana</name>
    <dbReference type="NCBI Taxonomy" id="35128"/>
    <lineage>
        <taxon>Eukaryota</taxon>
        <taxon>Sar</taxon>
        <taxon>Stramenopiles</taxon>
        <taxon>Ochrophyta</taxon>
        <taxon>Bacillariophyta</taxon>
        <taxon>Coscinodiscophyceae</taxon>
        <taxon>Thalassiosirophycidae</taxon>
        <taxon>Thalassiosirales</taxon>
        <taxon>Thalassiosiraceae</taxon>
        <taxon>Thalassiosira</taxon>
    </lineage>
</organism>
<evidence type="ECO:0008006" key="6">
    <source>
        <dbReference type="Google" id="ProtNLM"/>
    </source>
</evidence>
<evidence type="ECO:0000256" key="2">
    <source>
        <dbReference type="SAM" id="MobiDB-lite"/>
    </source>
</evidence>
<dbReference type="EMBL" id="CM000638">
    <property type="protein sequence ID" value="EED96361.1"/>
    <property type="molecule type" value="Genomic_DNA"/>
</dbReference>
<dbReference type="HOGENOM" id="CLU_311819_0_0_1"/>
<protein>
    <recommendedName>
        <fullName evidence="6">F-box domain-containing protein</fullName>
    </recommendedName>
</protein>
<dbReference type="KEGG" id="tps:THAPSDRAFT_1280"/>
<dbReference type="AlphaFoldDB" id="B8BQG9"/>
<gene>
    <name evidence="4" type="ORF">THAPSDRAFT_1280</name>
</gene>
<dbReference type="PaxDb" id="35128-Thaps1280"/>
<name>B8BQG9_THAPS</name>
<feature type="compositionally biased region" description="Low complexity" evidence="2">
    <location>
        <begin position="282"/>
        <end position="298"/>
    </location>
</feature>
<feature type="coiled-coil region" evidence="1">
    <location>
        <begin position="891"/>
        <end position="925"/>
    </location>
</feature>
<feature type="compositionally biased region" description="Polar residues" evidence="2">
    <location>
        <begin position="53"/>
        <end position="64"/>
    </location>
</feature>
<keyword evidence="5" id="KW-1185">Reference proteome</keyword>
<reference evidence="4 5" key="2">
    <citation type="journal article" date="2008" name="Nature">
        <title>The Phaeodactylum genome reveals the evolutionary history of diatom genomes.</title>
        <authorList>
            <person name="Bowler C."/>
            <person name="Allen A.E."/>
            <person name="Badger J.H."/>
            <person name="Grimwood J."/>
            <person name="Jabbari K."/>
            <person name="Kuo A."/>
            <person name="Maheswari U."/>
            <person name="Martens C."/>
            <person name="Maumus F."/>
            <person name="Otillar R.P."/>
            <person name="Rayko E."/>
            <person name="Salamov A."/>
            <person name="Vandepoele K."/>
            <person name="Beszteri B."/>
            <person name="Gruber A."/>
            <person name="Heijde M."/>
            <person name="Katinka M."/>
            <person name="Mock T."/>
            <person name="Valentin K."/>
            <person name="Verret F."/>
            <person name="Berges J.A."/>
            <person name="Brownlee C."/>
            <person name="Cadoret J.P."/>
            <person name="Chiovitti A."/>
            <person name="Choi C.J."/>
            <person name="Coesel S."/>
            <person name="De Martino A."/>
            <person name="Detter J.C."/>
            <person name="Durkin C."/>
            <person name="Falciatore A."/>
            <person name="Fournet J."/>
            <person name="Haruta M."/>
            <person name="Huysman M.J."/>
            <person name="Jenkins B.D."/>
            <person name="Jiroutova K."/>
            <person name="Jorgensen R.E."/>
            <person name="Joubert Y."/>
            <person name="Kaplan A."/>
            <person name="Kroger N."/>
            <person name="Kroth P.G."/>
            <person name="La Roche J."/>
            <person name="Lindquist E."/>
            <person name="Lommer M."/>
            <person name="Martin-Jezequel V."/>
            <person name="Lopez P.J."/>
            <person name="Lucas S."/>
            <person name="Mangogna M."/>
            <person name="McGinnis K."/>
            <person name="Medlin L.K."/>
            <person name="Montsant A."/>
            <person name="Oudot-Le Secq M.P."/>
            <person name="Napoli C."/>
            <person name="Obornik M."/>
            <person name="Parker M.S."/>
            <person name="Petit J.L."/>
            <person name="Porcel B.M."/>
            <person name="Poulsen N."/>
            <person name="Robison M."/>
            <person name="Rychlewski L."/>
            <person name="Rynearson T.A."/>
            <person name="Schmutz J."/>
            <person name="Shapiro H."/>
            <person name="Siaut M."/>
            <person name="Stanley M."/>
            <person name="Sussman M.R."/>
            <person name="Taylor A.R."/>
            <person name="Vardi A."/>
            <person name="von Dassow P."/>
            <person name="Vyverman W."/>
            <person name="Willis A."/>
            <person name="Wyrwicz L.S."/>
            <person name="Rokhsar D.S."/>
            <person name="Weissenbach J."/>
            <person name="Armbrust E.V."/>
            <person name="Green B.R."/>
            <person name="Van de Peer Y."/>
            <person name="Grigoriev I.V."/>
        </authorList>
    </citation>
    <scope>NUCLEOTIDE SEQUENCE [LARGE SCALE GENOMIC DNA]</scope>
    <source>
        <strain evidence="4 5">CCMP1335</strain>
    </source>
</reference>
<keyword evidence="3" id="KW-0732">Signal</keyword>